<dbReference type="AlphaFoldDB" id="A0A9P8P077"/>
<dbReference type="EMBL" id="JAEUBD010001266">
    <property type="protein sequence ID" value="KAH3663178.1"/>
    <property type="molecule type" value="Genomic_DNA"/>
</dbReference>
<evidence type="ECO:0000313" key="1">
    <source>
        <dbReference type="EMBL" id="KAH3663178.1"/>
    </source>
</evidence>
<sequence length="301" mass="35266">MKLLGTNPSRTSLYEHATNFRWDNTLRSDEFAPMSFVSSRNQRLNFDRLNDRSSTLKNIKDSTDELYLGDQQFGAMDNLRISLDTLRLKLPFLDQIKRRTTTKVQPRGPRKRQVQLSYYGEEADDDADSRPLFMKQTNVKYRKKARSISDKKTAGSVVQYESAKFLEYPPLSIPQPPANYVSTNFVDKLEGELSNRLSSHDYRLILNNYSYVPLEDVERKFALYLYVQSRLHDADTPIDTENERLLQNYLNSLKNNKFVESADDTDEAASEMVRRKNQRVRRIERHIELDERVARRLGLHK</sequence>
<reference evidence="1" key="2">
    <citation type="submission" date="2021-01" db="EMBL/GenBank/DDBJ databases">
        <authorList>
            <person name="Schikora-Tamarit M.A."/>
        </authorList>
    </citation>
    <scope>NUCLEOTIDE SEQUENCE</scope>
    <source>
        <strain evidence="1">NCAIM Y.01608</strain>
    </source>
</reference>
<dbReference type="Proteomes" id="UP000788993">
    <property type="component" value="Unassembled WGS sequence"/>
</dbReference>
<reference evidence="1" key="1">
    <citation type="journal article" date="2021" name="Open Biol.">
        <title>Shared evolutionary footprints suggest mitochondrial oxidative damage underlies multiple complex I losses in fungi.</title>
        <authorList>
            <person name="Schikora-Tamarit M.A."/>
            <person name="Marcet-Houben M."/>
            <person name="Nosek J."/>
            <person name="Gabaldon T."/>
        </authorList>
    </citation>
    <scope>NUCLEOTIDE SEQUENCE</scope>
    <source>
        <strain evidence="1">NCAIM Y.01608</strain>
    </source>
</reference>
<organism evidence="1 2">
    <name type="scientific">Ogataea polymorpha</name>
    <dbReference type="NCBI Taxonomy" id="460523"/>
    <lineage>
        <taxon>Eukaryota</taxon>
        <taxon>Fungi</taxon>
        <taxon>Dikarya</taxon>
        <taxon>Ascomycota</taxon>
        <taxon>Saccharomycotina</taxon>
        <taxon>Pichiomycetes</taxon>
        <taxon>Pichiales</taxon>
        <taxon>Pichiaceae</taxon>
        <taxon>Ogataea</taxon>
    </lineage>
</organism>
<protein>
    <submittedName>
        <fullName evidence="1">Uncharacterized protein</fullName>
    </submittedName>
</protein>
<keyword evidence="2" id="KW-1185">Reference proteome</keyword>
<name>A0A9P8P077_9ASCO</name>
<comment type="caution">
    <text evidence="1">The sequence shown here is derived from an EMBL/GenBank/DDBJ whole genome shotgun (WGS) entry which is preliminary data.</text>
</comment>
<gene>
    <name evidence="1" type="ORF">OGATHE_004754</name>
</gene>
<evidence type="ECO:0000313" key="2">
    <source>
        <dbReference type="Proteomes" id="UP000788993"/>
    </source>
</evidence>
<accession>A0A9P8P077</accession>
<proteinExistence type="predicted"/>